<sequence length="163" mass="18358">MIWIDYIILAIISCSAFVSLRRGFIKEVLSLVIWVLALFIAYYYYNFLSNWLTIVGLHNTLVCNGIAITSLFVGALTVGAIASSIMGRLVLETGFSGTDQVLGICFGGLRGIIIVSLMLFFLDTFTDLNTMLDWEKSQLAPKFICLMHWILSYFKDTSIFMPR</sequence>
<keyword evidence="3 5" id="KW-1133">Transmembrane helix</keyword>
<evidence type="ECO:0000256" key="3">
    <source>
        <dbReference type="ARBA" id="ARBA00022989"/>
    </source>
</evidence>
<accession>A0A451DH61</accession>
<gene>
    <name evidence="6" type="primary">cvpA</name>
    <name evidence="6" type="ORF">ERCIPSPA2889_234</name>
</gene>
<evidence type="ECO:0000256" key="5">
    <source>
        <dbReference type="SAM" id="Phobius"/>
    </source>
</evidence>
<evidence type="ECO:0000313" key="7">
    <source>
        <dbReference type="Proteomes" id="UP000294343"/>
    </source>
</evidence>
<feature type="transmembrane region" description="Helical" evidence="5">
    <location>
        <begin position="101"/>
        <end position="122"/>
    </location>
</feature>
<evidence type="ECO:0000256" key="4">
    <source>
        <dbReference type="ARBA" id="ARBA00023136"/>
    </source>
</evidence>
<comment type="subcellular location">
    <subcellularLocation>
        <location evidence="1">Membrane</location>
        <topology evidence="1">Multi-pass membrane protein</topology>
    </subcellularLocation>
</comment>
<keyword evidence="4 5" id="KW-0472">Membrane</keyword>
<dbReference type="GO" id="GO:0016020">
    <property type="term" value="C:membrane"/>
    <property type="evidence" value="ECO:0007669"/>
    <property type="project" value="UniProtKB-SubCell"/>
</dbReference>
<feature type="transmembrane region" description="Helical" evidence="5">
    <location>
        <begin position="65"/>
        <end position="89"/>
    </location>
</feature>
<dbReference type="EMBL" id="LR217730">
    <property type="protein sequence ID" value="VFP85967.1"/>
    <property type="molecule type" value="Genomic_DNA"/>
</dbReference>
<dbReference type="InterPro" id="IPR052719">
    <property type="entry name" value="CvpA-like"/>
</dbReference>
<dbReference type="AlphaFoldDB" id="A0A451DH61"/>
<organism evidence="6 7">
    <name type="scientific">Candidatus Erwinia haradaeae</name>
    <dbReference type="NCBI Taxonomy" id="1922217"/>
    <lineage>
        <taxon>Bacteria</taxon>
        <taxon>Pseudomonadati</taxon>
        <taxon>Pseudomonadota</taxon>
        <taxon>Gammaproteobacteria</taxon>
        <taxon>Enterobacterales</taxon>
        <taxon>Erwiniaceae</taxon>
        <taxon>Erwinia</taxon>
    </lineage>
</organism>
<dbReference type="GO" id="GO:0009403">
    <property type="term" value="P:toxin biosynthetic process"/>
    <property type="evidence" value="ECO:0007669"/>
    <property type="project" value="InterPro"/>
</dbReference>
<evidence type="ECO:0000256" key="1">
    <source>
        <dbReference type="ARBA" id="ARBA00004141"/>
    </source>
</evidence>
<dbReference type="Pfam" id="PF02674">
    <property type="entry name" value="Colicin_V"/>
    <property type="match status" value="1"/>
</dbReference>
<protein>
    <submittedName>
        <fullName evidence="6">Colicin V production protein</fullName>
    </submittedName>
</protein>
<reference evidence="6 7" key="1">
    <citation type="submission" date="2019-02" db="EMBL/GenBank/DDBJ databases">
        <authorList>
            <person name="Manzano-Marin A."/>
            <person name="Manzano-Marin A."/>
        </authorList>
    </citation>
    <scope>NUCLEOTIDE SEQUENCE [LARGE SCALE GENOMIC DNA]</scope>
    <source>
        <strain evidence="6 7">ErCipseudotsugae</strain>
    </source>
</reference>
<evidence type="ECO:0000256" key="2">
    <source>
        <dbReference type="ARBA" id="ARBA00022692"/>
    </source>
</evidence>
<dbReference type="RefSeq" id="WP_157989050.1">
    <property type="nucleotide sequence ID" value="NZ_LR217730.1"/>
</dbReference>
<keyword evidence="2 5" id="KW-0812">Transmembrane</keyword>
<evidence type="ECO:0000313" key="6">
    <source>
        <dbReference type="EMBL" id="VFP85967.1"/>
    </source>
</evidence>
<dbReference type="PANTHER" id="PTHR36926">
    <property type="entry name" value="COLICIN V PRODUCTION PROTEIN"/>
    <property type="match status" value="1"/>
</dbReference>
<name>A0A451DH61_9GAMM</name>
<dbReference type="Proteomes" id="UP000294343">
    <property type="component" value="Chromosome"/>
</dbReference>
<feature type="transmembrane region" description="Helical" evidence="5">
    <location>
        <begin position="6"/>
        <end position="21"/>
    </location>
</feature>
<feature type="transmembrane region" description="Helical" evidence="5">
    <location>
        <begin position="28"/>
        <end position="45"/>
    </location>
</feature>
<dbReference type="OrthoDB" id="9810601at2"/>
<dbReference type="PANTHER" id="PTHR36926:SF1">
    <property type="entry name" value="COLICIN V PRODUCTION PROTEIN"/>
    <property type="match status" value="1"/>
</dbReference>
<proteinExistence type="predicted"/>
<dbReference type="InterPro" id="IPR003825">
    <property type="entry name" value="Colicin-V_CvpA"/>
</dbReference>